<evidence type="ECO:0000313" key="2">
    <source>
        <dbReference type="Proteomes" id="UP000076727"/>
    </source>
</evidence>
<sequence>MLMSTAGANAAAARPGTSVLLAPSESPPPTHTAGVLPWRSWPSCFDPAGVEDLRSLCVRLGEVTRGCYALRAAQHFFDFDHDDRRLFCPHRLPLGSAMLGRDAWTPKRSLPSTPIRTRGAIPASFLALRRVVRSSRAWAPVTRSRTHVGRVRIV</sequence>
<keyword evidence="2" id="KW-1185">Reference proteome</keyword>
<protein>
    <submittedName>
        <fullName evidence="1">Uncharacterized protein</fullName>
    </submittedName>
</protein>
<organism evidence="1 2">
    <name type="scientific">Daedalea quercina L-15889</name>
    <dbReference type="NCBI Taxonomy" id="1314783"/>
    <lineage>
        <taxon>Eukaryota</taxon>
        <taxon>Fungi</taxon>
        <taxon>Dikarya</taxon>
        <taxon>Basidiomycota</taxon>
        <taxon>Agaricomycotina</taxon>
        <taxon>Agaricomycetes</taxon>
        <taxon>Polyporales</taxon>
        <taxon>Fomitopsis</taxon>
    </lineage>
</organism>
<name>A0A165PNE4_9APHY</name>
<proteinExistence type="predicted"/>
<reference evidence="1 2" key="1">
    <citation type="journal article" date="2016" name="Mol. Biol. Evol.">
        <title>Comparative Genomics of Early-Diverging Mushroom-Forming Fungi Provides Insights into the Origins of Lignocellulose Decay Capabilities.</title>
        <authorList>
            <person name="Nagy L.G."/>
            <person name="Riley R."/>
            <person name="Tritt A."/>
            <person name="Adam C."/>
            <person name="Daum C."/>
            <person name="Floudas D."/>
            <person name="Sun H."/>
            <person name="Yadav J.S."/>
            <person name="Pangilinan J."/>
            <person name="Larsson K.H."/>
            <person name="Matsuura K."/>
            <person name="Barry K."/>
            <person name="Labutti K."/>
            <person name="Kuo R."/>
            <person name="Ohm R.A."/>
            <person name="Bhattacharya S.S."/>
            <person name="Shirouzu T."/>
            <person name="Yoshinaga Y."/>
            <person name="Martin F.M."/>
            <person name="Grigoriev I.V."/>
            <person name="Hibbett D.S."/>
        </authorList>
    </citation>
    <scope>NUCLEOTIDE SEQUENCE [LARGE SCALE GENOMIC DNA]</scope>
    <source>
        <strain evidence="1 2">L-15889</strain>
    </source>
</reference>
<dbReference type="Proteomes" id="UP000076727">
    <property type="component" value="Unassembled WGS sequence"/>
</dbReference>
<accession>A0A165PNE4</accession>
<gene>
    <name evidence="1" type="ORF">DAEQUDRAFT_334477</name>
</gene>
<evidence type="ECO:0000313" key="1">
    <source>
        <dbReference type="EMBL" id="KZT68427.1"/>
    </source>
</evidence>
<dbReference type="AlphaFoldDB" id="A0A165PNE4"/>
<dbReference type="EMBL" id="KV429067">
    <property type="protein sequence ID" value="KZT68427.1"/>
    <property type="molecule type" value="Genomic_DNA"/>
</dbReference>